<reference evidence="1" key="1">
    <citation type="submission" date="2021-02" db="EMBL/GenBank/DDBJ databases">
        <authorList>
            <person name="Dougan E. K."/>
            <person name="Rhodes N."/>
            <person name="Thang M."/>
            <person name="Chan C."/>
        </authorList>
    </citation>
    <scope>NUCLEOTIDE SEQUENCE</scope>
</reference>
<dbReference type="Proteomes" id="UP000649617">
    <property type="component" value="Unassembled WGS sequence"/>
</dbReference>
<keyword evidence="2" id="KW-1185">Reference proteome</keyword>
<organism evidence="1 2">
    <name type="scientific">Symbiodinium pilosum</name>
    <name type="common">Dinoflagellate</name>
    <dbReference type="NCBI Taxonomy" id="2952"/>
    <lineage>
        <taxon>Eukaryota</taxon>
        <taxon>Sar</taxon>
        <taxon>Alveolata</taxon>
        <taxon>Dinophyceae</taxon>
        <taxon>Suessiales</taxon>
        <taxon>Symbiodiniaceae</taxon>
        <taxon>Symbiodinium</taxon>
    </lineage>
</organism>
<sequence length="55" mass="6400">DAVDDEMEDEEVCQCPVQRIFPHDLAPWQEEEEVPEVDRTVTENPDLLCIEDPQC</sequence>
<comment type="caution">
    <text evidence="1">The sequence shown here is derived from an EMBL/GenBank/DDBJ whole genome shotgun (WGS) entry which is preliminary data.</text>
</comment>
<evidence type="ECO:0000313" key="2">
    <source>
        <dbReference type="Proteomes" id="UP000649617"/>
    </source>
</evidence>
<feature type="non-terminal residue" evidence="1">
    <location>
        <position position="55"/>
    </location>
</feature>
<feature type="non-terminal residue" evidence="1">
    <location>
        <position position="1"/>
    </location>
</feature>
<dbReference type="AlphaFoldDB" id="A0A812LXZ8"/>
<protein>
    <submittedName>
        <fullName evidence="1">Uncharacterized protein</fullName>
    </submittedName>
</protein>
<dbReference type="EMBL" id="CAJNIZ010006155">
    <property type="protein sequence ID" value="CAE7247590.1"/>
    <property type="molecule type" value="Genomic_DNA"/>
</dbReference>
<gene>
    <name evidence="1" type="ORF">SPIL2461_LOCUS4595</name>
</gene>
<accession>A0A812LXZ8</accession>
<proteinExistence type="predicted"/>
<name>A0A812LXZ8_SYMPI</name>
<evidence type="ECO:0000313" key="1">
    <source>
        <dbReference type="EMBL" id="CAE7247590.1"/>
    </source>
</evidence>